<dbReference type="SUPFAM" id="SSF56112">
    <property type="entry name" value="Protein kinase-like (PK-like)"/>
    <property type="match status" value="1"/>
</dbReference>
<dbReference type="OrthoDB" id="4062651at2759"/>
<dbReference type="Gene3D" id="1.10.510.10">
    <property type="entry name" value="Transferase(Phosphotransferase) domain 1"/>
    <property type="match status" value="1"/>
</dbReference>
<dbReference type="AlphaFoldDB" id="A0A4Y7PQ66"/>
<gene>
    <name evidence="2" type="ORF">BD410DRAFT_843993</name>
</gene>
<proteinExistence type="predicted"/>
<dbReference type="Proteomes" id="UP000294933">
    <property type="component" value="Unassembled WGS sequence"/>
</dbReference>
<dbReference type="PROSITE" id="PS00108">
    <property type="entry name" value="PROTEIN_KINASE_ST"/>
    <property type="match status" value="1"/>
</dbReference>
<dbReference type="Pfam" id="PF07714">
    <property type="entry name" value="PK_Tyr_Ser-Thr"/>
    <property type="match status" value="1"/>
</dbReference>
<accession>A0A4Y7PQ66</accession>
<evidence type="ECO:0000259" key="1">
    <source>
        <dbReference type="PROSITE" id="PS50011"/>
    </source>
</evidence>
<dbReference type="InterPro" id="IPR001245">
    <property type="entry name" value="Ser-Thr/Tyr_kinase_cat_dom"/>
</dbReference>
<dbReference type="InterPro" id="IPR008271">
    <property type="entry name" value="Ser/Thr_kinase_AS"/>
</dbReference>
<dbReference type="GO" id="GO:0005524">
    <property type="term" value="F:ATP binding"/>
    <property type="evidence" value="ECO:0007669"/>
    <property type="project" value="InterPro"/>
</dbReference>
<dbReference type="InterPro" id="IPR051681">
    <property type="entry name" value="Ser/Thr_Kinases-Pseudokinases"/>
</dbReference>
<keyword evidence="2" id="KW-0418">Kinase</keyword>
<dbReference type="PANTHER" id="PTHR44329:SF214">
    <property type="entry name" value="PROTEIN KINASE DOMAIN-CONTAINING PROTEIN"/>
    <property type="match status" value="1"/>
</dbReference>
<name>A0A4Y7PQ66_9AGAM</name>
<dbReference type="STRING" id="50990.A0A4Y7PQ66"/>
<feature type="domain" description="Protein kinase" evidence="1">
    <location>
        <begin position="222"/>
        <end position="411"/>
    </location>
</feature>
<dbReference type="SMART" id="SM00220">
    <property type="entry name" value="S_TKc"/>
    <property type="match status" value="1"/>
</dbReference>
<dbReference type="PROSITE" id="PS50011">
    <property type="entry name" value="PROTEIN_KINASE_DOM"/>
    <property type="match status" value="1"/>
</dbReference>
<keyword evidence="3" id="KW-1185">Reference proteome</keyword>
<dbReference type="InterPro" id="IPR000719">
    <property type="entry name" value="Prot_kinase_dom"/>
</dbReference>
<protein>
    <submittedName>
        <fullName evidence="2">Kinase-like protein</fullName>
    </submittedName>
</protein>
<evidence type="ECO:0000313" key="3">
    <source>
        <dbReference type="Proteomes" id="UP000294933"/>
    </source>
</evidence>
<dbReference type="EMBL" id="ML170231">
    <property type="protein sequence ID" value="TDL16992.1"/>
    <property type="molecule type" value="Genomic_DNA"/>
</dbReference>
<reference evidence="2 3" key="1">
    <citation type="submission" date="2018-06" db="EMBL/GenBank/DDBJ databases">
        <title>A transcriptomic atlas of mushroom development highlights an independent origin of complex multicellularity.</title>
        <authorList>
            <consortium name="DOE Joint Genome Institute"/>
            <person name="Krizsan K."/>
            <person name="Almasi E."/>
            <person name="Merenyi Z."/>
            <person name="Sahu N."/>
            <person name="Viragh M."/>
            <person name="Koszo T."/>
            <person name="Mondo S."/>
            <person name="Kiss B."/>
            <person name="Balint B."/>
            <person name="Kues U."/>
            <person name="Barry K."/>
            <person name="Hegedus J.C."/>
            <person name="Henrissat B."/>
            <person name="Johnson J."/>
            <person name="Lipzen A."/>
            <person name="Ohm R."/>
            <person name="Nagy I."/>
            <person name="Pangilinan J."/>
            <person name="Yan J."/>
            <person name="Xiong Y."/>
            <person name="Grigoriev I.V."/>
            <person name="Hibbett D.S."/>
            <person name="Nagy L.G."/>
        </authorList>
    </citation>
    <scope>NUCLEOTIDE SEQUENCE [LARGE SCALE GENOMIC DNA]</scope>
    <source>
        <strain evidence="2 3">SZMC22713</strain>
    </source>
</reference>
<dbReference type="PANTHER" id="PTHR44329">
    <property type="entry name" value="SERINE/THREONINE-PROTEIN KINASE TNNI3K-RELATED"/>
    <property type="match status" value="1"/>
</dbReference>
<sequence length="411" mass="45866">MNSSFAVVSDDSGLEDHPHEDWRNWWKTKMDDASLSKNALDFTAALMDAGIKRECLHIARSARIYERLVVFMFLHLVFYRGTVELRNLRTDVLYTAQATWASWTEYQLLTSHHIVRDTILQCSQTFSTDRALFGIKPRCMIELDISDIQSKILSSLNDQSEKKAFYHISLDNPTPMLNLLQELLDRCEPLCENNGLLSRAVARLSKRSGCYHDCLILSDIQRTGEHPVAGGGFAGVWRGSCGGNPVALKALRIFDKSSREAALKEFSHEATMWRQLVHPNILPFYGVFKGDDSFDRLCLVSPWMDAGIAPKYLATHPNADRVSLLADVAKGLDYLHSFATPIVHGDLKGANIFVTSTLTACLGDFGLSLFKDSVDSTLGSTTEAAMVIPDDPAEKLTVIHLDVYVLRPSPL</sequence>
<dbReference type="GO" id="GO:0004674">
    <property type="term" value="F:protein serine/threonine kinase activity"/>
    <property type="evidence" value="ECO:0007669"/>
    <property type="project" value="TreeGrafter"/>
</dbReference>
<evidence type="ECO:0000313" key="2">
    <source>
        <dbReference type="EMBL" id="TDL16992.1"/>
    </source>
</evidence>
<dbReference type="VEuPathDB" id="FungiDB:BD410DRAFT_843993"/>
<dbReference type="InterPro" id="IPR011009">
    <property type="entry name" value="Kinase-like_dom_sf"/>
</dbReference>
<organism evidence="2 3">
    <name type="scientific">Rickenella mellea</name>
    <dbReference type="NCBI Taxonomy" id="50990"/>
    <lineage>
        <taxon>Eukaryota</taxon>
        <taxon>Fungi</taxon>
        <taxon>Dikarya</taxon>
        <taxon>Basidiomycota</taxon>
        <taxon>Agaricomycotina</taxon>
        <taxon>Agaricomycetes</taxon>
        <taxon>Hymenochaetales</taxon>
        <taxon>Rickenellaceae</taxon>
        <taxon>Rickenella</taxon>
    </lineage>
</organism>
<keyword evidence="2" id="KW-0808">Transferase</keyword>